<comment type="similarity">
    <text evidence="1">Belongs to the SNAPIN family.</text>
</comment>
<evidence type="ECO:0000256" key="1">
    <source>
        <dbReference type="ARBA" id="ARBA00006111"/>
    </source>
</evidence>
<dbReference type="GO" id="GO:0007040">
    <property type="term" value="P:lysosome organization"/>
    <property type="evidence" value="ECO:0007669"/>
    <property type="project" value="TreeGrafter"/>
</dbReference>
<evidence type="ECO:0000313" key="6">
    <source>
        <dbReference type="EnsemblMetazoa" id="XP_038063531.1"/>
    </source>
</evidence>
<dbReference type="GO" id="GO:0006886">
    <property type="term" value="P:intracellular protein transport"/>
    <property type="evidence" value="ECO:0007669"/>
    <property type="project" value="InterPro"/>
</dbReference>
<dbReference type="InterPro" id="IPR028119">
    <property type="entry name" value="Snapin/Pallidin/Snn1"/>
</dbReference>
<protein>
    <recommendedName>
        <fullName evidence="3">Biogenesis of lysosome-related organelles complex 1 subunit 7</fullName>
    </recommendedName>
</protein>
<evidence type="ECO:0000256" key="3">
    <source>
        <dbReference type="ARBA" id="ARBA00033330"/>
    </source>
</evidence>
<dbReference type="GO" id="GO:0032418">
    <property type="term" value="P:lysosome localization"/>
    <property type="evidence" value="ECO:0007669"/>
    <property type="project" value="TreeGrafter"/>
</dbReference>
<organism evidence="6 7">
    <name type="scientific">Patiria miniata</name>
    <name type="common">Bat star</name>
    <name type="synonym">Asterina miniata</name>
    <dbReference type="NCBI Taxonomy" id="46514"/>
    <lineage>
        <taxon>Eukaryota</taxon>
        <taxon>Metazoa</taxon>
        <taxon>Echinodermata</taxon>
        <taxon>Eleutherozoa</taxon>
        <taxon>Asterozoa</taxon>
        <taxon>Asteroidea</taxon>
        <taxon>Valvatacea</taxon>
        <taxon>Valvatida</taxon>
        <taxon>Asterinidae</taxon>
        <taxon>Patiria</taxon>
    </lineage>
</organism>
<dbReference type="GO" id="GO:2000300">
    <property type="term" value="P:regulation of synaptic vesicle exocytosis"/>
    <property type="evidence" value="ECO:0007669"/>
    <property type="project" value="TreeGrafter"/>
</dbReference>
<dbReference type="GO" id="GO:0099078">
    <property type="term" value="C:BORC complex"/>
    <property type="evidence" value="ECO:0007669"/>
    <property type="project" value="TreeGrafter"/>
</dbReference>
<dbReference type="Proteomes" id="UP000887568">
    <property type="component" value="Unplaced"/>
</dbReference>
<reference evidence="6" key="1">
    <citation type="submission" date="2022-11" db="UniProtKB">
        <authorList>
            <consortium name="EnsemblMetazoa"/>
        </authorList>
    </citation>
    <scope>IDENTIFICATION</scope>
</reference>
<evidence type="ECO:0000256" key="4">
    <source>
        <dbReference type="SAM" id="Coils"/>
    </source>
</evidence>
<feature type="coiled-coil region" evidence="4">
    <location>
        <begin position="56"/>
        <end position="128"/>
    </location>
</feature>
<dbReference type="AlphaFoldDB" id="A0A914AJ02"/>
<feature type="region of interest" description="Disordered" evidence="5">
    <location>
        <begin position="1"/>
        <end position="27"/>
    </location>
</feature>
<dbReference type="GO" id="GO:0008333">
    <property type="term" value="P:endosome to lysosome transport"/>
    <property type="evidence" value="ECO:0007669"/>
    <property type="project" value="TreeGrafter"/>
</dbReference>
<evidence type="ECO:0000256" key="2">
    <source>
        <dbReference type="ARBA" id="ARBA00023054"/>
    </source>
</evidence>
<dbReference type="GO" id="GO:0008021">
    <property type="term" value="C:synaptic vesicle"/>
    <property type="evidence" value="ECO:0007669"/>
    <property type="project" value="TreeGrafter"/>
</dbReference>
<dbReference type="GO" id="GO:0000149">
    <property type="term" value="F:SNARE binding"/>
    <property type="evidence" value="ECO:0007669"/>
    <property type="project" value="TreeGrafter"/>
</dbReference>
<dbReference type="GO" id="GO:0016079">
    <property type="term" value="P:synaptic vesicle exocytosis"/>
    <property type="evidence" value="ECO:0007669"/>
    <property type="project" value="TreeGrafter"/>
</dbReference>
<sequence>MYTEHQRRAKMAATMNAESTKQPVITPTENRDAMAAGMLELLKPAVQEVDERVRLVRESQLDLRQQIEELDEVLKQLGQAREPPIELDPYVKKLMNSKRKIAVISNIVQNAQERVRKLQQRIGKESGKKLSHLYPSSTDAVTLPAGMVGATLPPPEVQPAENT</sequence>
<dbReference type="GeneID" id="119734232"/>
<dbReference type="GO" id="GO:0031083">
    <property type="term" value="C:BLOC-1 complex"/>
    <property type="evidence" value="ECO:0007669"/>
    <property type="project" value="InterPro"/>
</dbReference>
<dbReference type="EnsemblMetazoa" id="XM_038207603.1">
    <property type="protein sequence ID" value="XP_038063531.1"/>
    <property type="gene ID" value="LOC119734232"/>
</dbReference>
<evidence type="ECO:0000313" key="7">
    <source>
        <dbReference type="Proteomes" id="UP000887568"/>
    </source>
</evidence>
<feature type="compositionally biased region" description="Polar residues" evidence="5">
    <location>
        <begin position="16"/>
        <end position="27"/>
    </location>
</feature>
<dbReference type="OrthoDB" id="5399166at2759"/>
<dbReference type="Pfam" id="PF14712">
    <property type="entry name" value="Snapin_Pallidin"/>
    <property type="match status" value="1"/>
</dbReference>
<keyword evidence="7" id="KW-1185">Reference proteome</keyword>
<proteinExistence type="inferred from homology"/>
<dbReference type="InterPro" id="IPR017246">
    <property type="entry name" value="Snapin"/>
</dbReference>
<dbReference type="PANTHER" id="PTHR31305:SF2">
    <property type="entry name" value="SNARE-ASSOCIATED PROTEIN SNAPIN"/>
    <property type="match status" value="1"/>
</dbReference>
<evidence type="ECO:0000256" key="5">
    <source>
        <dbReference type="SAM" id="MobiDB-lite"/>
    </source>
</evidence>
<keyword evidence="2 4" id="KW-0175">Coiled coil</keyword>
<dbReference type="RefSeq" id="XP_038063531.1">
    <property type="nucleotide sequence ID" value="XM_038207603.1"/>
</dbReference>
<name>A0A914AJ02_PATMI</name>
<accession>A0A914AJ02</accession>
<dbReference type="PANTHER" id="PTHR31305">
    <property type="entry name" value="SNARE-ASSOCIATED PROTEIN SNAPIN"/>
    <property type="match status" value="1"/>
</dbReference>